<gene>
    <name evidence="2" type="ORF">CP98_04979</name>
</gene>
<dbReference type="PATRIC" id="fig|13690.10.peg.5147"/>
<dbReference type="AlphaFoldDB" id="A0A084E6D2"/>
<keyword evidence="1" id="KW-0812">Transmembrane</keyword>
<evidence type="ECO:0000313" key="2">
    <source>
        <dbReference type="EMBL" id="KEZ13524.1"/>
    </source>
</evidence>
<keyword evidence="1" id="KW-0472">Membrane</keyword>
<evidence type="ECO:0000313" key="3">
    <source>
        <dbReference type="Proteomes" id="UP000028534"/>
    </source>
</evidence>
<comment type="caution">
    <text evidence="2">The sequence shown here is derived from an EMBL/GenBank/DDBJ whole genome shotgun (WGS) entry which is preliminary data.</text>
</comment>
<accession>A0A084E6D2</accession>
<dbReference type="EMBL" id="JGVR01000058">
    <property type="protein sequence ID" value="KEZ13524.1"/>
    <property type="molecule type" value="Genomic_DNA"/>
</dbReference>
<feature type="transmembrane region" description="Helical" evidence="1">
    <location>
        <begin position="41"/>
        <end position="60"/>
    </location>
</feature>
<proteinExistence type="predicted"/>
<dbReference type="Proteomes" id="UP000028534">
    <property type="component" value="Unassembled WGS sequence"/>
</dbReference>
<keyword evidence="1" id="KW-1133">Transmembrane helix</keyword>
<organism evidence="2 3">
    <name type="scientific">Sphingobium yanoikuyae</name>
    <name type="common">Sphingomonas yanoikuyae</name>
    <dbReference type="NCBI Taxonomy" id="13690"/>
    <lineage>
        <taxon>Bacteria</taxon>
        <taxon>Pseudomonadati</taxon>
        <taxon>Pseudomonadota</taxon>
        <taxon>Alphaproteobacteria</taxon>
        <taxon>Sphingomonadales</taxon>
        <taxon>Sphingomonadaceae</taxon>
        <taxon>Sphingobium</taxon>
    </lineage>
</organism>
<sequence length="143" mass="15543">MTPWSEALIAKYGWIWIGLTFGFAAKYALLIKRGVQIRPGLVLADFLLLPMVALIAYWLVSQAGLRGEGAALMTAAATVGADRVVKLYTDRFLRQVDAMIVDEAARRKAAIREEVQTELSANRTLEDIAAGKRPLSGEASPPA</sequence>
<reference evidence="2 3" key="1">
    <citation type="submission" date="2014-03" db="EMBL/GenBank/DDBJ databases">
        <title>Genome sequence of Sphingobium yanoikuyae B1.</title>
        <authorList>
            <person name="Gan H.M."/>
            <person name="Gan H.Y."/>
            <person name="Savka M.A."/>
        </authorList>
    </citation>
    <scope>NUCLEOTIDE SEQUENCE [LARGE SCALE GENOMIC DNA]</scope>
    <source>
        <strain evidence="2 3">B1</strain>
    </source>
</reference>
<dbReference type="eggNOG" id="ENOG5031985">
    <property type="taxonomic scope" value="Bacteria"/>
</dbReference>
<evidence type="ECO:0000256" key="1">
    <source>
        <dbReference type="SAM" id="Phobius"/>
    </source>
</evidence>
<feature type="transmembrane region" description="Helical" evidence="1">
    <location>
        <begin position="12"/>
        <end position="29"/>
    </location>
</feature>
<name>A0A084E6D2_SPHYA</name>
<protein>
    <submittedName>
        <fullName evidence="2">Uncharacterized protein</fullName>
    </submittedName>
</protein>